<reference evidence="4 5" key="1">
    <citation type="submission" date="2017-04" db="EMBL/GenBank/DDBJ databases">
        <title>Draft genome sequence of Marssonina coronaria NL1: causal agent of apple blotch.</title>
        <authorList>
            <person name="Cheng Q."/>
        </authorList>
    </citation>
    <scope>NUCLEOTIDE SEQUENCE [LARGE SCALE GENOMIC DNA]</scope>
    <source>
        <strain evidence="4 5">NL1</strain>
    </source>
</reference>
<dbReference type="Gene3D" id="2.160.10.10">
    <property type="entry name" value="Hexapeptide repeat proteins"/>
    <property type="match status" value="1"/>
</dbReference>
<dbReference type="Pfam" id="PF00132">
    <property type="entry name" value="Hexapep"/>
    <property type="match status" value="1"/>
</dbReference>
<dbReference type="InterPro" id="IPR011004">
    <property type="entry name" value="Trimer_LpxA-like_sf"/>
</dbReference>
<dbReference type="GO" id="GO:0016407">
    <property type="term" value="F:acetyltransferase activity"/>
    <property type="evidence" value="ECO:0007669"/>
    <property type="project" value="InterPro"/>
</dbReference>
<dbReference type="InParanoid" id="A0A218Z2H0"/>
<gene>
    <name evidence="4" type="ORF">B2J93_5383</name>
</gene>
<name>A0A218Z2H0_9HELO</name>
<dbReference type="InterPro" id="IPR001451">
    <property type="entry name" value="Hexapep"/>
</dbReference>
<dbReference type="OrthoDB" id="25818at2759"/>
<comment type="similarity">
    <text evidence="1">Belongs to the transferase hexapeptide repeat family.</text>
</comment>
<dbReference type="STRING" id="503106.A0A218Z2H0"/>
<protein>
    <submittedName>
        <fullName evidence="4">Maltose o-acetyltransferase</fullName>
    </submittedName>
</protein>
<evidence type="ECO:0000256" key="2">
    <source>
        <dbReference type="ARBA" id="ARBA00022679"/>
    </source>
</evidence>
<dbReference type="AlphaFoldDB" id="A0A218Z2H0"/>
<sequence>MTERRETERHEKDLQAIAKVRTSAVQVPWSEEFERMISGMNFAPSNCAVLEDFSLAHKRRLQLFNRDDALHESASLAEAKRKRMAIIKAMLGGVGDKVAVETPFMCTWGCNTFLGDGTYINMGTSLFDHAPIVIGSRTLVGPGVTICTITHVASPDIRRNVGGSHALSIQIGEDCWIGAGAIILPGVRIGNRVTVAAGAVVTRDCGDGVTVGGVPATAFSTGEFCQ</sequence>
<evidence type="ECO:0000256" key="1">
    <source>
        <dbReference type="ARBA" id="ARBA00007274"/>
    </source>
</evidence>
<keyword evidence="2" id="KW-0808">Transferase</keyword>
<keyword evidence="5" id="KW-1185">Reference proteome</keyword>
<comment type="caution">
    <text evidence="4">The sequence shown here is derived from an EMBL/GenBank/DDBJ whole genome shotgun (WGS) entry which is preliminary data.</text>
</comment>
<dbReference type="GO" id="GO:0008374">
    <property type="term" value="F:O-acyltransferase activity"/>
    <property type="evidence" value="ECO:0007669"/>
    <property type="project" value="TreeGrafter"/>
</dbReference>
<dbReference type="EMBL" id="MZNU01000254">
    <property type="protein sequence ID" value="OWP01932.1"/>
    <property type="molecule type" value="Genomic_DNA"/>
</dbReference>
<dbReference type="Pfam" id="PF12464">
    <property type="entry name" value="Mac"/>
    <property type="match status" value="1"/>
</dbReference>
<evidence type="ECO:0000313" key="5">
    <source>
        <dbReference type="Proteomes" id="UP000242519"/>
    </source>
</evidence>
<evidence type="ECO:0000259" key="3">
    <source>
        <dbReference type="Pfam" id="PF12464"/>
    </source>
</evidence>
<dbReference type="Proteomes" id="UP000242519">
    <property type="component" value="Unassembled WGS sequence"/>
</dbReference>
<dbReference type="PANTHER" id="PTHR23416:SF54">
    <property type="entry name" value="ACETYLTRANSFERASE, CYSE_LACA_LPXA_NODL FAMILY (AFU_ORTHOLOGUE AFUA_2G08430)-RELATED"/>
    <property type="match status" value="1"/>
</dbReference>
<dbReference type="SUPFAM" id="SSF51161">
    <property type="entry name" value="Trimeric LpxA-like enzymes"/>
    <property type="match status" value="1"/>
</dbReference>
<feature type="domain" description="Maltose/galactoside acetyltransferase" evidence="3">
    <location>
        <begin position="35"/>
        <end position="95"/>
    </location>
</feature>
<accession>A0A218Z2H0</accession>
<proteinExistence type="inferred from homology"/>
<dbReference type="PANTHER" id="PTHR23416">
    <property type="entry name" value="SIALIC ACID SYNTHASE-RELATED"/>
    <property type="match status" value="1"/>
</dbReference>
<dbReference type="InterPro" id="IPR051159">
    <property type="entry name" value="Hexapeptide_acetyltransf"/>
</dbReference>
<dbReference type="InterPro" id="IPR024688">
    <property type="entry name" value="Mac_dom"/>
</dbReference>
<dbReference type="CDD" id="cd03357">
    <property type="entry name" value="LbH_MAT_GAT"/>
    <property type="match status" value="1"/>
</dbReference>
<organism evidence="4 5">
    <name type="scientific">Diplocarpon coronariae</name>
    <dbReference type="NCBI Taxonomy" id="2795749"/>
    <lineage>
        <taxon>Eukaryota</taxon>
        <taxon>Fungi</taxon>
        <taxon>Dikarya</taxon>
        <taxon>Ascomycota</taxon>
        <taxon>Pezizomycotina</taxon>
        <taxon>Leotiomycetes</taxon>
        <taxon>Helotiales</taxon>
        <taxon>Drepanopezizaceae</taxon>
        <taxon>Diplocarpon</taxon>
    </lineage>
</organism>
<dbReference type="FunCoup" id="A0A218Z2H0">
    <property type="interactions" value="11"/>
</dbReference>
<evidence type="ECO:0000313" key="4">
    <source>
        <dbReference type="EMBL" id="OWP01932.1"/>
    </source>
</evidence>